<dbReference type="Pfam" id="PF00703">
    <property type="entry name" value="Glyco_hydro_2"/>
    <property type="match status" value="1"/>
</dbReference>
<dbReference type="RefSeq" id="WP_212217036.1">
    <property type="nucleotide sequence ID" value="NZ_JAGUCO010000015.1"/>
</dbReference>
<dbReference type="InterPro" id="IPR040605">
    <property type="entry name" value="Glyco_hydro2_dom5"/>
</dbReference>
<dbReference type="InterPro" id="IPR008979">
    <property type="entry name" value="Galactose-bd-like_sf"/>
</dbReference>
<evidence type="ECO:0000313" key="9">
    <source>
        <dbReference type="EMBL" id="MBS2099792.1"/>
    </source>
</evidence>
<dbReference type="Gene3D" id="3.20.20.80">
    <property type="entry name" value="Glycosidases"/>
    <property type="match status" value="1"/>
</dbReference>
<evidence type="ECO:0000313" key="10">
    <source>
        <dbReference type="Proteomes" id="UP000708576"/>
    </source>
</evidence>
<name>A0ABS5JXZ1_9BACT</name>
<dbReference type="Pfam" id="PF02836">
    <property type="entry name" value="Glyco_hydro_2_C"/>
    <property type="match status" value="1"/>
</dbReference>
<evidence type="ECO:0000256" key="3">
    <source>
        <dbReference type="ARBA" id="ARBA00023295"/>
    </source>
</evidence>
<keyword evidence="10" id="KW-1185">Reference proteome</keyword>
<dbReference type="Pfam" id="PF02837">
    <property type="entry name" value="Glyco_hydro_2_N"/>
    <property type="match status" value="1"/>
</dbReference>
<comment type="caution">
    <text evidence="9">The sequence shown here is derived from an EMBL/GenBank/DDBJ whole genome shotgun (WGS) entry which is preliminary data.</text>
</comment>
<evidence type="ECO:0000259" key="8">
    <source>
        <dbReference type="Pfam" id="PF18565"/>
    </source>
</evidence>
<organism evidence="9 10">
    <name type="scientific">Carboxylicivirga linearis</name>
    <dbReference type="NCBI Taxonomy" id="1628157"/>
    <lineage>
        <taxon>Bacteria</taxon>
        <taxon>Pseudomonadati</taxon>
        <taxon>Bacteroidota</taxon>
        <taxon>Bacteroidia</taxon>
        <taxon>Marinilabiliales</taxon>
        <taxon>Marinilabiliaceae</taxon>
        <taxon>Carboxylicivirga</taxon>
    </lineage>
</organism>
<feature type="domain" description="Glycoside hydrolase family 2" evidence="8">
    <location>
        <begin position="695"/>
        <end position="757"/>
    </location>
</feature>
<keyword evidence="2" id="KW-0378">Hydrolase</keyword>
<dbReference type="EMBL" id="JAGUCO010000015">
    <property type="protein sequence ID" value="MBS2099792.1"/>
    <property type="molecule type" value="Genomic_DNA"/>
</dbReference>
<dbReference type="PRINTS" id="PR00132">
    <property type="entry name" value="GLHYDRLASE2"/>
</dbReference>
<dbReference type="InterPro" id="IPR006102">
    <property type="entry name" value="Ig-like_GH2"/>
</dbReference>
<dbReference type="PANTHER" id="PTHR42732:SF1">
    <property type="entry name" value="BETA-MANNOSIDASE"/>
    <property type="match status" value="1"/>
</dbReference>
<proteinExistence type="inferred from homology"/>
<dbReference type="InterPro" id="IPR006101">
    <property type="entry name" value="Glyco_hydro_2"/>
</dbReference>
<comment type="similarity">
    <text evidence="1">Belongs to the glycosyl hydrolase 2 family.</text>
</comment>
<feature type="domain" description="DUF4982" evidence="7">
    <location>
        <begin position="624"/>
        <end position="680"/>
    </location>
</feature>
<gene>
    <name evidence="9" type="ORF">KEM10_15995</name>
</gene>
<dbReference type="Gene3D" id="2.60.120.260">
    <property type="entry name" value="Galactose-binding domain-like"/>
    <property type="match status" value="1"/>
</dbReference>
<accession>A0ABS5JXZ1</accession>
<dbReference type="NCBIfam" id="NF041462">
    <property type="entry name" value="GalA"/>
    <property type="match status" value="1"/>
</dbReference>
<dbReference type="SUPFAM" id="SSF51445">
    <property type="entry name" value="(Trans)glycosidases"/>
    <property type="match status" value="1"/>
</dbReference>
<feature type="domain" description="Glycosyl hydrolases family 2 sugar binding" evidence="6">
    <location>
        <begin position="114"/>
        <end position="204"/>
    </location>
</feature>
<sequence length="936" mass="105571">MNLNQKAILLIGLLTLMPGLFAQVVRERINFDKDWKFAFGHPCDVEKDFNTGTSYFTYLAKAGFGDGAAAVAFDDRTWRPLNLPHDWAVEVPFDAKGSHSHGYKAIGRNFPDVSVGWYRKHFTVDEADYGKQFYIDFEGVSRDAKVWVNGHYLGNEPSGYQSFGYNITDILNYGGENVVAVRADVTLEEGWYYEGAGIYRHVWLQMNAPLHVRKNGTFVIADIDADKAKVTVKTEVENRNQEASTYIVSQQIVNAEGKVLAKAKSGENTIAAMAKGEVDLTMDVANPHLWSLEDPYLHKVITQIVVDGKVIDEYKTRTGFRTVHFDADKGFFLNGKHVKLKGTNNHQDHAGVGCAMPDELIRWRLQQLKNFGSNAYRSSHNPATPELLDMCDEMGILVIDENRLMGSHQEAFDEVERLIRRDRNHPCIFVWSMGNEEWGIECNVLGERITTTMQNFARTLDPTRPMNAAVSGGCNQGVSAAVEVMGYNYLGQWDTDKHHELFPDQPSMGTEEGSTWATRGIYFDDPDKHYMRAYDHLPRPSWETIETSWKHYAERDYLAGMFIWTGFDYRGEPTPYAWPSITSYFGMMDLCGFPKDNVFYLKSWWGNEPVLHLLPHWNWAGKEGDTIQVWAYSNCDEVELFLNGKTLGRKTMEVNEHLEWPVIYKPGKLKAVGYTKGKKVMEETVETTADAYRVELTAHKTRLKNSANDLAVVTVKVLDKKGRSVPVADNLIKFSVEGPAHLIGVGNGNPTSLEKDKFFDEYEVIQTPNIEKYGLGEADIDLPSEATDVLEKDSKNKMMVTQFDLTKDDVAKGKFIWYSKKVGDHLQAYLNGTAIQPMDGNLDEMAVFNIDNALLKEGTNKLVLVGVPLPPPNQWDEPNKHLGDIQMVKAADQWQRKLFNGLAQVIVQPDESGTGEIILNATAEGLKSTKLILTVE</sequence>
<dbReference type="SUPFAM" id="SSF49785">
    <property type="entry name" value="Galactose-binding domain-like"/>
    <property type="match status" value="1"/>
</dbReference>
<dbReference type="Proteomes" id="UP000708576">
    <property type="component" value="Unassembled WGS sequence"/>
</dbReference>
<evidence type="ECO:0000259" key="4">
    <source>
        <dbReference type="Pfam" id="PF00703"/>
    </source>
</evidence>
<dbReference type="Gene3D" id="2.60.40.10">
    <property type="entry name" value="Immunoglobulins"/>
    <property type="match status" value="4"/>
</dbReference>
<keyword evidence="3" id="KW-0326">Glycosidase</keyword>
<evidence type="ECO:0000259" key="7">
    <source>
        <dbReference type="Pfam" id="PF16355"/>
    </source>
</evidence>
<dbReference type="InterPro" id="IPR048230">
    <property type="entry name" value="GalA-like"/>
</dbReference>
<dbReference type="InterPro" id="IPR006104">
    <property type="entry name" value="Glyco_hydro_2_N"/>
</dbReference>
<protein>
    <submittedName>
        <fullName evidence="9">DUF4982 domain-containing protein</fullName>
    </submittedName>
</protein>
<dbReference type="Pfam" id="PF16355">
    <property type="entry name" value="DUF4982"/>
    <property type="match status" value="1"/>
</dbReference>
<dbReference type="InterPro" id="IPR017853">
    <property type="entry name" value="GH"/>
</dbReference>
<dbReference type="InterPro" id="IPR051913">
    <property type="entry name" value="GH2_Domain-Containing"/>
</dbReference>
<dbReference type="SUPFAM" id="SSF49303">
    <property type="entry name" value="beta-Galactosidase/glucuronidase domain"/>
    <property type="match status" value="1"/>
</dbReference>
<dbReference type="InterPro" id="IPR006103">
    <property type="entry name" value="Glyco_hydro_2_cat"/>
</dbReference>
<dbReference type="InterPro" id="IPR013783">
    <property type="entry name" value="Ig-like_fold"/>
</dbReference>
<dbReference type="InterPro" id="IPR036156">
    <property type="entry name" value="Beta-gal/glucu_dom_sf"/>
</dbReference>
<feature type="domain" description="Glycoside hydrolase family 2 catalytic" evidence="5">
    <location>
        <begin position="328"/>
        <end position="498"/>
    </location>
</feature>
<dbReference type="PANTHER" id="PTHR42732">
    <property type="entry name" value="BETA-GALACTOSIDASE"/>
    <property type="match status" value="1"/>
</dbReference>
<reference evidence="9 10" key="1">
    <citation type="journal article" date="2015" name="Int. J. Syst. Evol. Microbiol.">
        <title>Carboxylicivirga linearis sp. nov., isolated from a sea cucumber culture pond.</title>
        <authorList>
            <person name="Wang F.Q."/>
            <person name="Zhou Y.X."/>
            <person name="Lin X.Z."/>
            <person name="Chen G.J."/>
            <person name="Du Z.J."/>
        </authorList>
    </citation>
    <scope>NUCLEOTIDE SEQUENCE [LARGE SCALE GENOMIC DNA]</scope>
    <source>
        <strain evidence="9 10">FB218</strain>
    </source>
</reference>
<feature type="domain" description="Glycoside hydrolase family 2 immunoglobulin-like beta-sandwich" evidence="4">
    <location>
        <begin position="216"/>
        <end position="321"/>
    </location>
</feature>
<evidence type="ECO:0000256" key="1">
    <source>
        <dbReference type="ARBA" id="ARBA00007401"/>
    </source>
</evidence>
<evidence type="ECO:0000256" key="2">
    <source>
        <dbReference type="ARBA" id="ARBA00022801"/>
    </source>
</evidence>
<evidence type="ECO:0000259" key="6">
    <source>
        <dbReference type="Pfam" id="PF02837"/>
    </source>
</evidence>
<dbReference type="InterPro" id="IPR032311">
    <property type="entry name" value="DUF4982"/>
</dbReference>
<dbReference type="Pfam" id="PF18565">
    <property type="entry name" value="Glyco_hydro2_C5"/>
    <property type="match status" value="1"/>
</dbReference>
<dbReference type="PROSITE" id="PS00608">
    <property type="entry name" value="GLYCOSYL_HYDROL_F2_2"/>
    <property type="match status" value="1"/>
</dbReference>
<dbReference type="InterPro" id="IPR023232">
    <property type="entry name" value="Glyco_hydro_2_AS"/>
</dbReference>
<evidence type="ECO:0000259" key="5">
    <source>
        <dbReference type="Pfam" id="PF02836"/>
    </source>
</evidence>